<organism evidence="1 2">
    <name type="scientific">Streptomyces lancefieldiae</name>
    <dbReference type="NCBI Taxonomy" id="3075520"/>
    <lineage>
        <taxon>Bacteria</taxon>
        <taxon>Bacillati</taxon>
        <taxon>Actinomycetota</taxon>
        <taxon>Actinomycetes</taxon>
        <taxon>Kitasatosporales</taxon>
        <taxon>Streptomycetaceae</taxon>
        <taxon>Streptomyces</taxon>
    </lineage>
</organism>
<comment type="caution">
    <text evidence="1">The sequence shown here is derived from an EMBL/GenBank/DDBJ whole genome shotgun (WGS) entry which is preliminary data.</text>
</comment>
<keyword evidence="2" id="KW-1185">Reference proteome</keyword>
<protein>
    <recommendedName>
        <fullName evidence="3">Transposase</fullName>
    </recommendedName>
</protein>
<accession>A0ABU3API7</accession>
<dbReference type="RefSeq" id="WP_311573592.1">
    <property type="nucleotide sequence ID" value="NZ_JAVRFH010000016.1"/>
</dbReference>
<proteinExistence type="predicted"/>
<reference evidence="1" key="1">
    <citation type="submission" date="2024-05" db="EMBL/GenBank/DDBJ databases">
        <title>30 novel species of actinomycetes from the DSMZ collection.</title>
        <authorList>
            <person name="Nouioui I."/>
        </authorList>
    </citation>
    <scope>NUCLEOTIDE SEQUENCE</scope>
    <source>
        <strain evidence="1">DSM 40712</strain>
    </source>
</reference>
<dbReference type="Proteomes" id="UP001180724">
    <property type="component" value="Unassembled WGS sequence"/>
</dbReference>
<evidence type="ECO:0000313" key="2">
    <source>
        <dbReference type="Proteomes" id="UP001180724"/>
    </source>
</evidence>
<gene>
    <name evidence="1" type="ORF">RM812_17990</name>
</gene>
<sequence length="47" mass="5370">MSELFIAELRRLQWERIAQLMAREEVAAYVPSHDFVRSATKSSVCSG</sequence>
<name>A0ABU3API7_9ACTN</name>
<dbReference type="EMBL" id="JAVRFH010000016">
    <property type="protein sequence ID" value="MDT0612100.1"/>
    <property type="molecule type" value="Genomic_DNA"/>
</dbReference>
<evidence type="ECO:0008006" key="3">
    <source>
        <dbReference type="Google" id="ProtNLM"/>
    </source>
</evidence>
<evidence type="ECO:0000313" key="1">
    <source>
        <dbReference type="EMBL" id="MDT0612100.1"/>
    </source>
</evidence>